<comment type="similarity">
    <text evidence="7">Belongs to the binding-protein-dependent transport system permease family. OppBC subfamily.</text>
</comment>
<dbReference type="Pfam" id="PF00528">
    <property type="entry name" value="BPD_transp_1"/>
    <property type="match status" value="1"/>
</dbReference>
<keyword evidence="6 8" id="KW-0472">Membrane</keyword>
<evidence type="ECO:0000256" key="3">
    <source>
        <dbReference type="ARBA" id="ARBA00022475"/>
    </source>
</evidence>
<dbReference type="InterPro" id="IPR035906">
    <property type="entry name" value="MetI-like_sf"/>
</dbReference>
<name>A0A0G3WBZ5_9CLOT</name>
<accession>A0A0G3WBZ5</accession>
<keyword evidence="3" id="KW-1003">Cell membrane</keyword>
<reference evidence="10 11" key="1">
    <citation type="submission" date="2014-10" db="EMBL/GenBank/DDBJ databases">
        <title>Genome sequence of Clostridium aceticum DSM 1496.</title>
        <authorList>
            <person name="Poehlein A."/>
            <person name="Schiel-Bengelsdorf B."/>
            <person name="Gottschalk G."/>
            <person name="Duerre P."/>
            <person name="Daniel R."/>
        </authorList>
    </citation>
    <scope>NUCLEOTIDE SEQUENCE [LARGE SCALE GENOMIC DNA]</scope>
    <source>
        <strain evidence="10 11">DSM 1496</strain>
    </source>
</reference>
<dbReference type="InterPro" id="IPR053385">
    <property type="entry name" value="ABC_transport_permease"/>
</dbReference>
<feature type="transmembrane region" description="Helical" evidence="8">
    <location>
        <begin position="122"/>
        <end position="143"/>
    </location>
</feature>
<feature type="transmembrane region" description="Helical" evidence="8">
    <location>
        <begin position="253"/>
        <end position="276"/>
    </location>
</feature>
<dbReference type="InterPro" id="IPR025966">
    <property type="entry name" value="OppC_N"/>
</dbReference>
<dbReference type="GO" id="GO:0005886">
    <property type="term" value="C:plasma membrane"/>
    <property type="evidence" value="ECO:0007669"/>
    <property type="project" value="UniProtKB-SubCell"/>
</dbReference>
<organism evidence="10 11">
    <name type="scientific">Clostridium aceticum</name>
    <dbReference type="NCBI Taxonomy" id="84022"/>
    <lineage>
        <taxon>Bacteria</taxon>
        <taxon>Bacillati</taxon>
        <taxon>Bacillota</taxon>
        <taxon>Clostridia</taxon>
        <taxon>Eubacteriales</taxon>
        <taxon>Clostridiaceae</taxon>
        <taxon>Clostridium</taxon>
    </lineage>
</organism>
<evidence type="ECO:0000313" key="10">
    <source>
        <dbReference type="EMBL" id="AKL95873.1"/>
    </source>
</evidence>
<feature type="transmembrane region" description="Helical" evidence="8">
    <location>
        <begin position="26"/>
        <end position="48"/>
    </location>
</feature>
<evidence type="ECO:0000256" key="4">
    <source>
        <dbReference type="ARBA" id="ARBA00022692"/>
    </source>
</evidence>
<feature type="transmembrane region" description="Helical" evidence="8">
    <location>
        <begin position="208"/>
        <end position="233"/>
    </location>
</feature>
<evidence type="ECO:0000313" key="11">
    <source>
        <dbReference type="Proteomes" id="UP000035704"/>
    </source>
</evidence>
<dbReference type="Proteomes" id="UP000035704">
    <property type="component" value="Chromosome"/>
</dbReference>
<proteinExistence type="inferred from homology"/>
<evidence type="ECO:0000256" key="6">
    <source>
        <dbReference type="ARBA" id="ARBA00023136"/>
    </source>
</evidence>
<dbReference type="SUPFAM" id="SSF161098">
    <property type="entry name" value="MetI-like"/>
    <property type="match status" value="1"/>
</dbReference>
<evidence type="ECO:0000256" key="2">
    <source>
        <dbReference type="ARBA" id="ARBA00022448"/>
    </source>
</evidence>
<dbReference type="CDD" id="cd06261">
    <property type="entry name" value="TM_PBP2"/>
    <property type="match status" value="1"/>
</dbReference>
<dbReference type="RefSeq" id="WP_044825347.1">
    <property type="nucleotide sequence ID" value="NZ_CP009687.1"/>
</dbReference>
<sequence>MQQEILLQKQQVKKTAKKNKLFKDKLALLGCVILVTFAVVSIITPWLAANDPIKVDLTQRLNPPSHIYPMGTDHLGRCVFARVLYGGRISISVAMIVLTIVLTMGILVGIVSGYVGGFVDNFIMRIIDILLAFPGLILALAIAGVLGPSLINTMIAVAAVQWVGYARIVRGMVLSIKEKDYVRAARACGTSHFFIILRHILPNMISPIIVLATLDIGGIILRIAGLSFLGLGAQPPTPEWGVMINDGRAYMQTAPWVLFSPAGAILLMVMACNLLGDGLRDIYDPKNV</sequence>
<dbReference type="Gene3D" id="1.10.3720.10">
    <property type="entry name" value="MetI-like"/>
    <property type="match status" value="1"/>
</dbReference>
<dbReference type="PANTHER" id="PTHR43386">
    <property type="entry name" value="OLIGOPEPTIDE TRANSPORT SYSTEM PERMEASE PROTEIN APPC"/>
    <property type="match status" value="1"/>
</dbReference>
<protein>
    <submittedName>
        <fullName evidence="10">Dipeptide transport system permease protein DppC</fullName>
    </submittedName>
</protein>
<keyword evidence="5 8" id="KW-1133">Transmembrane helix</keyword>
<comment type="subcellular location">
    <subcellularLocation>
        <location evidence="1 8">Cell membrane</location>
        <topology evidence="1 8">Multi-pass membrane protein</topology>
    </subcellularLocation>
</comment>
<dbReference type="PANTHER" id="PTHR43386:SF1">
    <property type="entry name" value="D,D-DIPEPTIDE TRANSPORT SYSTEM PERMEASE PROTEIN DDPC-RELATED"/>
    <property type="match status" value="1"/>
</dbReference>
<dbReference type="KEGG" id="cace:CACET_c24280"/>
<dbReference type="Pfam" id="PF12911">
    <property type="entry name" value="OppC_N"/>
    <property type="match status" value="1"/>
</dbReference>
<evidence type="ECO:0000256" key="1">
    <source>
        <dbReference type="ARBA" id="ARBA00004651"/>
    </source>
</evidence>
<evidence type="ECO:0000256" key="5">
    <source>
        <dbReference type="ARBA" id="ARBA00022989"/>
    </source>
</evidence>
<dbReference type="STRING" id="84022.CACET_c24280"/>
<dbReference type="EMBL" id="CP009687">
    <property type="protein sequence ID" value="AKL95873.1"/>
    <property type="molecule type" value="Genomic_DNA"/>
</dbReference>
<evidence type="ECO:0000256" key="8">
    <source>
        <dbReference type="RuleBase" id="RU363032"/>
    </source>
</evidence>
<dbReference type="PATRIC" id="fig|84022.6.peg.2448"/>
<dbReference type="InterPro" id="IPR000515">
    <property type="entry name" value="MetI-like"/>
</dbReference>
<feature type="transmembrane region" description="Helical" evidence="8">
    <location>
        <begin position="89"/>
        <end position="115"/>
    </location>
</feature>
<keyword evidence="4 8" id="KW-0812">Transmembrane</keyword>
<dbReference type="GO" id="GO:0055085">
    <property type="term" value="P:transmembrane transport"/>
    <property type="evidence" value="ECO:0007669"/>
    <property type="project" value="InterPro"/>
</dbReference>
<dbReference type="InterPro" id="IPR050366">
    <property type="entry name" value="BP-dependent_transpt_permease"/>
</dbReference>
<feature type="domain" description="ABC transmembrane type-1" evidence="9">
    <location>
        <begin position="87"/>
        <end position="276"/>
    </location>
</feature>
<evidence type="ECO:0000256" key="7">
    <source>
        <dbReference type="ARBA" id="ARBA00024202"/>
    </source>
</evidence>
<dbReference type="PROSITE" id="PS50928">
    <property type="entry name" value="ABC_TM1"/>
    <property type="match status" value="1"/>
</dbReference>
<feature type="transmembrane region" description="Helical" evidence="8">
    <location>
        <begin position="149"/>
        <end position="169"/>
    </location>
</feature>
<dbReference type="AlphaFoldDB" id="A0A0G3WBZ5"/>
<evidence type="ECO:0000259" key="9">
    <source>
        <dbReference type="PROSITE" id="PS50928"/>
    </source>
</evidence>
<gene>
    <name evidence="10" type="primary">dppC</name>
    <name evidence="10" type="ORF">CACET_c24280</name>
</gene>
<dbReference type="NCBIfam" id="NF045474">
    <property type="entry name" value="Opp2C"/>
    <property type="match status" value="1"/>
</dbReference>
<keyword evidence="11" id="KW-1185">Reference proteome</keyword>
<dbReference type="OrthoDB" id="9783218at2"/>
<keyword evidence="2 8" id="KW-0813">Transport</keyword>